<dbReference type="RefSeq" id="WP_147758063.1">
    <property type="nucleotide sequence ID" value="NZ_SAXT01000003.1"/>
</dbReference>
<comment type="caution">
    <text evidence="2">The sequence shown here is derived from an EMBL/GenBank/DDBJ whole genome shotgun (WGS) entry which is preliminary data.</text>
</comment>
<proteinExistence type="predicted"/>
<organism evidence="2 3">
    <name type="scientific">Brachyspira aalborgi</name>
    <dbReference type="NCBI Taxonomy" id="29522"/>
    <lineage>
        <taxon>Bacteria</taxon>
        <taxon>Pseudomonadati</taxon>
        <taxon>Spirochaetota</taxon>
        <taxon>Spirochaetia</taxon>
        <taxon>Brachyspirales</taxon>
        <taxon>Brachyspiraceae</taxon>
        <taxon>Brachyspira</taxon>
    </lineage>
</organism>
<evidence type="ECO:0000313" key="2">
    <source>
        <dbReference type="EMBL" id="TXJ12861.1"/>
    </source>
</evidence>
<dbReference type="Pfam" id="PF13801">
    <property type="entry name" value="Metal_resist"/>
    <property type="match status" value="1"/>
</dbReference>
<dbReference type="InterPro" id="IPR025961">
    <property type="entry name" value="Metal_resist"/>
</dbReference>
<evidence type="ECO:0000313" key="3">
    <source>
        <dbReference type="Proteomes" id="UP000325116"/>
    </source>
</evidence>
<feature type="chain" id="PRO_5022987840" evidence="1">
    <location>
        <begin position="21"/>
        <end position="142"/>
    </location>
</feature>
<dbReference type="EMBL" id="SAXT01000003">
    <property type="protein sequence ID" value="TXJ12861.1"/>
    <property type="molecule type" value="Genomic_DNA"/>
</dbReference>
<gene>
    <name evidence="2" type="ORF">EPJ80_04480</name>
</gene>
<reference evidence="2 3" key="1">
    <citation type="journal article" date="1992" name="Lakartidningen">
        <title>[Penicillin V and not amoxicillin is the first choice preparation in acute otitis].</title>
        <authorList>
            <person name="Kamme C."/>
            <person name="Lundgren K."/>
            <person name="Prellner K."/>
        </authorList>
    </citation>
    <scope>NUCLEOTIDE SEQUENCE [LARGE SCALE GENOMIC DNA]</scope>
    <source>
        <strain evidence="2 3">W1</strain>
    </source>
</reference>
<dbReference type="AlphaFoldDB" id="A0A5C8CKI9"/>
<name>A0A5C8CKI9_9SPIR</name>
<dbReference type="Proteomes" id="UP000325116">
    <property type="component" value="Unassembled WGS sequence"/>
</dbReference>
<accession>A0A5C8CKI9</accession>
<evidence type="ECO:0000256" key="1">
    <source>
        <dbReference type="SAM" id="SignalP"/>
    </source>
</evidence>
<keyword evidence="1" id="KW-0732">Signal</keyword>
<protein>
    <submittedName>
        <fullName evidence="2">Periplasmic heavy metal sensor</fullName>
    </submittedName>
</protein>
<dbReference type="Gene3D" id="1.20.120.1490">
    <property type="match status" value="1"/>
</dbReference>
<sequence>MKKIFYILAIFTMLFLSVYGQPPPPAGHKHGEKHNKMLGPDPLQFFRKAGITLSSEQTNQIYDIAIKFVDEDKPIREEIEKIDYNMKTELMKDNPDRNILRDLIKRKKEIEAERDCLIIFRDLDIIGILTPEQRVKLNKYKK</sequence>
<feature type="signal peptide" evidence="1">
    <location>
        <begin position="1"/>
        <end position="20"/>
    </location>
</feature>